<evidence type="ECO:0000256" key="7">
    <source>
        <dbReference type="ARBA" id="ARBA00023049"/>
    </source>
</evidence>
<evidence type="ECO:0000313" key="11">
    <source>
        <dbReference type="Proteomes" id="UP000189796"/>
    </source>
</evidence>
<evidence type="ECO:0000256" key="3">
    <source>
        <dbReference type="ARBA" id="ARBA00022723"/>
    </source>
</evidence>
<proteinExistence type="predicted"/>
<comment type="cofactor">
    <cofactor evidence="1">
        <name>Zn(2+)</name>
        <dbReference type="ChEBI" id="CHEBI:29105"/>
    </cofactor>
</comment>
<dbReference type="InterPro" id="IPR036365">
    <property type="entry name" value="PGBD-like_sf"/>
</dbReference>
<keyword evidence="7" id="KW-0482">Metalloprotease</keyword>
<dbReference type="PANTHER" id="PTHR10201:SF323">
    <property type="entry name" value="MATRIX METALLOPROTEINASE-21"/>
    <property type="match status" value="1"/>
</dbReference>
<evidence type="ECO:0000256" key="5">
    <source>
        <dbReference type="ARBA" id="ARBA00022801"/>
    </source>
</evidence>
<dbReference type="GO" id="GO:0031012">
    <property type="term" value="C:extracellular matrix"/>
    <property type="evidence" value="ECO:0007669"/>
    <property type="project" value="InterPro"/>
</dbReference>
<dbReference type="InterPro" id="IPR021158">
    <property type="entry name" value="Pept_M10A_Zn_BS"/>
</dbReference>
<protein>
    <submittedName>
        <fullName evidence="10">Putative peptidoglycan binding domain-containing protein</fullName>
    </submittedName>
</protein>
<keyword evidence="8" id="KW-0865">Zymogen</keyword>
<gene>
    <name evidence="10" type="ORF">SAMN05443248_3507</name>
</gene>
<evidence type="ECO:0000256" key="4">
    <source>
        <dbReference type="ARBA" id="ARBA00022729"/>
    </source>
</evidence>
<keyword evidence="3" id="KW-0479">Metal-binding</keyword>
<dbReference type="SUPFAM" id="SSF47090">
    <property type="entry name" value="PGBD-like"/>
    <property type="match status" value="1"/>
</dbReference>
<organism evidence="10 11">
    <name type="scientific">Bradyrhizobium erythrophlei</name>
    <dbReference type="NCBI Taxonomy" id="1437360"/>
    <lineage>
        <taxon>Bacteria</taxon>
        <taxon>Pseudomonadati</taxon>
        <taxon>Pseudomonadota</taxon>
        <taxon>Alphaproteobacteria</taxon>
        <taxon>Hyphomicrobiales</taxon>
        <taxon>Nitrobacteraceae</taxon>
        <taxon>Bradyrhizobium</taxon>
    </lineage>
</organism>
<accession>A0A1M5PV88</accession>
<dbReference type="Pfam" id="PF01471">
    <property type="entry name" value="PG_binding_1"/>
    <property type="match status" value="1"/>
</dbReference>
<feature type="domain" description="Peptidoglycan binding-like" evidence="9">
    <location>
        <begin position="16"/>
        <end position="84"/>
    </location>
</feature>
<evidence type="ECO:0000259" key="9">
    <source>
        <dbReference type="Pfam" id="PF01471"/>
    </source>
</evidence>
<keyword evidence="4" id="KW-0732">Signal</keyword>
<dbReference type="GO" id="GO:0004222">
    <property type="term" value="F:metalloendopeptidase activity"/>
    <property type="evidence" value="ECO:0007669"/>
    <property type="project" value="InterPro"/>
</dbReference>
<evidence type="ECO:0000256" key="8">
    <source>
        <dbReference type="ARBA" id="ARBA00023145"/>
    </source>
</evidence>
<dbReference type="EMBL" id="LT670817">
    <property type="protein sequence ID" value="SHH05193.1"/>
    <property type="molecule type" value="Genomic_DNA"/>
</dbReference>
<reference evidence="10 11" key="1">
    <citation type="submission" date="2016-11" db="EMBL/GenBank/DDBJ databases">
        <authorList>
            <person name="Jaros S."/>
            <person name="Januszkiewicz K."/>
            <person name="Wedrychowicz H."/>
        </authorList>
    </citation>
    <scope>NUCLEOTIDE SEQUENCE [LARGE SCALE GENOMIC DNA]</scope>
    <source>
        <strain evidence="10 11">GAS138</strain>
    </source>
</reference>
<dbReference type="GO" id="GO:0008270">
    <property type="term" value="F:zinc ion binding"/>
    <property type="evidence" value="ECO:0007669"/>
    <property type="project" value="InterPro"/>
</dbReference>
<dbReference type="Gene3D" id="3.40.390.10">
    <property type="entry name" value="Collagenase (Catalytic Domain)"/>
    <property type="match status" value="1"/>
</dbReference>
<dbReference type="InterPro" id="IPR002477">
    <property type="entry name" value="Peptidoglycan-bd-like"/>
</dbReference>
<sequence length="160" mass="17264">MARELIPVGLRKGDKSADVELLNRYLSRFGYASPTSPDGVDLHSSTAVVTNDFSDETERALRKFQKRHRLAETGETDAGTAALLNMPRCGVPDPDFHSRYVLAGPRWERTNLTFAISQFPGGAITDAQARAALVAAFGAWAAAVVPPLLSAKLLIPNLTT</sequence>
<evidence type="ECO:0000256" key="2">
    <source>
        <dbReference type="ARBA" id="ARBA00022670"/>
    </source>
</evidence>
<evidence type="ECO:0000256" key="6">
    <source>
        <dbReference type="ARBA" id="ARBA00022833"/>
    </source>
</evidence>
<dbReference type="InterPro" id="IPR024079">
    <property type="entry name" value="MetalloPept_cat_dom_sf"/>
</dbReference>
<evidence type="ECO:0000313" key="10">
    <source>
        <dbReference type="EMBL" id="SHH05193.1"/>
    </source>
</evidence>
<dbReference type="RefSeq" id="WP_079602491.1">
    <property type="nucleotide sequence ID" value="NZ_LT670817.1"/>
</dbReference>
<dbReference type="PANTHER" id="PTHR10201">
    <property type="entry name" value="MATRIX METALLOPROTEINASE"/>
    <property type="match status" value="1"/>
</dbReference>
<name>A0A1M5PV88_9BRAD</name>
<dbReference type="Proteomes" id="UP000189796">
    <property type="component" value="Chromosome I"/>
</dbReference>
<dbReference type="PROSITE" id="PS00546">
    <property type="entry name" value="CYSTEINE_SWITCH"/>
    <property type="match status" value="1"/>
</dbReference>
<keyword evidence="2" id="KW-0645">Protease</keyword>
<dbReference type="GO" id="GO:0030574">
    <property type="term" value="P:collagen catabolic process"/>
    <property type="evidence" value="ECO:0007669"/>
    <property type="project" value="TreeGrafter"/>
</dbReference>
<keyword evidence="6" id="KW-0862">Zinc</keyword>
<dbReference type="AlphaFoldDB" id="A0A1M5PV88"/>
<evidence type="ECO:0000256" key="1">
    <source>
        <dbReference type="ARBA" id="ARBA00001947"/>
    </source>
</evidence>
<keyword evidence="5" id="KW-0378">Hydrolase</keyword>
<dbReference type="GO" id="GO:0006508">
    <property type="term" value="P:proteolysis"/>
    <property type="evidence" value="ECO:0007669"/>
    <property type="project" value="UniProtKB-KW"/>
</dbReference>
<dbReference type="GO" id="GO:0030198">
    <property type="term" value="P:extracellular matrix organization"/>
    <property type="evidence" value="ECO:0007669"/>
    <property type="project" value="TreeGrafter"/>
</dbReference>